<evidence type="ECO:0000313" key="1">
    <source>
        <dbReference type="EMBL" id="MTD32402.1"/>
    </source>
</evidence>
<proteinExistence type="predicted"/>
<comment type="caution">
    <text evidence="1">The sequence shown here is derived from an EMBL/GenBank/DDBJ whole genome shotgun (WGS) entry which is preliminary data.</text>
</comment>
<dbReference type="AlphaFoldDB" id="A0A844G9F0"/>
<dbReference type="EMBL" id="WLYX01000001">
    <property type="protein sequence ID" value="MTD32402.1"/>
    <property type="molecule type" value="Genomic_DNA"/>
</dbReference>
<organism evidence="1 2">
    <name type="scientific">Paludibacterium denitrificans</name>
    <dbReference type="NCBI Taxonomy" id="2675226"/>
    <lineage>
        <taxon>Bacteria</taxon>
        <taxon>Pseudomonadati</taxon>
        <taxon>Pseudomonadota</taxon>
        <taxon>Betaproteobacteria</taxon>
        <taxon>Neisseriales</taxon>
        <taxon>Chromobacteriaceae</taxon>
        <taxon>Paludibacterium</taxon>
    </lineage>
</organism>
<protein>
    <submittedName>
        <fullName evidence="1">Uncharacterized protein</fullName>
    </submittedName>
</protein>
<keyword evidence="2" id="KW-1185">Reference proteome</keyword>
<sequence length="140" mass="15449">MVDALNLQAGTALYPCPDGLTKLMGCDWGRDFKQTRQPWDDLWPGLPEIRLTRSSAGARMLFLTPAPTALQINMLGSACPYRYGIPHQVDADISTLLEADVPLVLVRSRAEALRELAMQHTTKPYQVRDGISSTPRNGTP</sequence>
<evidence type="ECO:0000313" key="2">
    <source>
        <dbReference type="Proteomes" id="UP000446658"/>
    </source>
</evidence>
<name>A0A844G9F0_9NEIS</name>
<accession>A0A844G9F0</accession>
<dbReference type="Proteomes" id="UP000446658">
    <property type="component" value="Unassembled WGS sequence"/>
</dbReference>
<reference evidence="1 2" key="1">
    <citation type="submission" date="2019-11" db="EMBL/GenBank/DDBJ databases">
        <title>Draft genome sequence of Paludibacterium sp. dN18-1.</title>
        <authorList>
            <person name="Im W.-T."/>
        </authorList>
    </citation>
    <scope>NUCLEOTIDE SEQUENCE [LARGE SCALE GENOMIC DNA]</scope>
    <source>
        <strain evidence="2">dN 18-1</strain>
    </source>
</reference>
<gene>
    <name evidence="1" type="ORF">GKE73_01200</name>
</gene>
<dbReference type="RefSeq" id="WP_230368809.1">
    <property type="nucleotide sequence ID" value="NZ_WLYX01000001.1"/>
</dbReference>